<reference evidence="12" key="1">
    <citation type="submission" date="2019-09" db="EMBL/GenBank/DDBJ databases">
        <title>Mumia zhuanghuii sp. nov. isolated from the intestinal contents of plateau pika (Ochotona curzoniae) in the Qinghai-Tibet plateau of China.</title>
        <authorList>
            <person name="Tian Z."/>
        </authorList>
    </citation>
    <scope>NUCLEOTIDE SEQUENCE [LARGE SCALE GENOMIC DNA]</scope>
    <source>
        <strain evidence="12">DSM 25564</strain>
    </source>
</reference>
<dbReference type="NCBIfam" id="TIGR00218">
    <property type="entry name" value="manA"/>
    <property type="match status" value="1"/>
</dbReference>
<feature type="compositionally biased region" description="Basic and acidic residues" evidence="9">
    <location>
        <begin position="47"/>
        <end position="56"/>
    </location>
</feature>
<evidence type="ECO:0000256" key="7">
    <source>
        <dbReference type="PIRSR" id="PIRSR001480-1"/>
    </source>
</evidence>
<dbReference type="SUPFAM" id="SSF51182">
    <property type="entry name" value="RmlC-like cupins"/>
    <property type="match status" value="1"/>
</dbReference>
<dbReference type="EMBL" id="VYRZ01000003">
    <property type="protein sequence ID" value="KAA9085099.1"/>
    <property type="molecule type" value="Genomic_DNA"/>
</dbReference>
<sequence>MLIPISNTPRDYAWGSISFISELEGREPTGKPEAEIWYGDHPGSPSRVDDGSGRTLDDALADADQPPLPYLMKILAASMSLSIQAHPSRAQAAEGFAREEAAGIPRDATERLYRDENHKPEIIVALSKDFWALVGLRPLDRTRGFVSRLADESGGLRGVEALQAILEADGDDATVLHGALAWALSDEGVAAVPDVVAALRVAEIPDYEDEQRFLGEIAGQFPGDGGVIVALLMNLVRLRRGEALFAPAGVLHAYQDGLGVELMAASDNVLRGGLTPKHVDVPELLRVVDTTPGPAPVIEATPSGDGVVAYDVDVPDFALQRATVTEDAPVELTLIGTATVLVTAGRLSVTTDSDADAVDLVPGRAAVVAAASSIRLVGSGEAFIAQPGRS</sequence>
<dbReference type="InterPro" id="IPR016305">
    <property type="entry name" value="Mannose-6-P_Isomerase"/>
</dbReference>
<keyword evidence="4 8" id="KW-0479">Metal-binding</keyword>
<dbReference type="InterPro" id="IPR011051">
    <property type="entry name" value="RmlC_Cupin_sf"/>
</dbReference>
<dbReference type="InterPro" id="IPR014710">
    <property type="entry name" value="RmlC-like_jellyroll"/>
</dbReference>
<organism evidence="11 12">
    <name type="scientific">Microbacterium radiodurans</name>
    <dbReference type="NCBI Taxonomy" id="661398"/>
    <lineage>
        <taxon>Bacteria</taxon>
        <taxon>Bacillati</taxon>
        <taxon>Actinomycetota</taxon>
        <taxon>Actinomycetes</taxon>
        <taxon>Micrococcales</taxon>
        <taxon>Microbacteriaceae</taxon>
        <taxon>Microbacterium</taxon>
    </lineage>
</organism>
<comment type="caution">
    <text evidence="11">The sequence shown here is derived from an EMBL/GenBank/DDBJ whole genome shotgun (WGS) entry which is preliminary data.</text>
</comment>
<evidence type="ECO:0000256" key="6">
    <source>
        <dbReference type="ARBA" id="ARBA00023235"/>
    </source>
</evidence>
<dbReference type="GO" id="GO:0009298">
    <property type="term" value="P:GDP-mannose biosynthetic process"/>
    <property type="evidence" value="ECO:0007669"/>
    <property type="project" value="InterPro"/>
</dbReference>
<protein>
    <recommendedName>
        <fullName evidence="3">mannose-6-phosphate isomerase</fullName>
        <ecNumber evidence="3">5.3.1.8</ecNumber>
    </recommendedName>
</protein>
<evidence type="ECO:0000256" key="4">
    <source>
        <dbReference type="ARBA" id="ARBA00022723"/>
    </source>
</evidence>
<dbReference type="InterPro" id="IPR018050">
    <property type="entry name" value="Pmannose_isomerase-type1_CS"/>
</dbReference>
<evidence type="ECO:0000256" key="2">
    <source>
        <dbReference type="ARBA" id="ARBA00010772"/>
    </source>
</evidence>
<dbReference type="GO" id="GO:0004476">
    <property type="term" value="F:mannose-6-phosphate isomerase activity"/>
    <property type="evidence" value="ECO:0007669"/>
    <property type="project" value="UniProtKB-EC"/>
</dbReference>
<dbReference type="GO" id="GO:0008270">
    <property type="term" value="F:zinc ion binding"/>
    <property type="evidence" value="ECO:0007669"/>
    <property type="project" value="InterPro"/>
</dbReference>
<evidence type="ECO:0000259" key="10">
    <source>
        <dbReference type="Pfam" id="PF20511"/>
    </source>
</evidence>
<dbReference type="Gene3D" id="1.10.441.10">
    <property type="entry name" value="Phosphomannose Isomerase, domain 2"/>
    <property type="match status" value="1"/>
</dbReference>
<dbReference type="OrthoDB" id="9792649at2"/>
<feature type="domain" description="Phosphomannose isomerase type I catalytic" evidence="10">
    <location>
        <begin position="3"/>
        <end position="138"/>
    </location>
</feature>
<feature type="binding site" evidence="8">
    <location>
        <position position="86"/>
    </location>
    <ligand>
        <name>Zn(2+)</name>
        <dbReference type="ChEBI" id="CHEBI:29105"/>
    </ligand>
</feature>
<evidence type="ECO:0000256" key="3">
    <source>
        <dbReference type="ARBA" id="ARBA00011956"/>
    </source>
</evidence>
<dbReference type="PANTHER" id="PTHR10309:SF0">
    <property type="entry name" value="MANNOSE-6-PHOSPHATE ISOMERASE"/>
    <property type="match status" value="1"/>
</dbReference>
<dbReference type="InterPro" id="IPR046457">
    <property type="entry name" value="PMI_typeI_cat"/>
</dbReference>
<keyword evidence="12" id="KW-1185">Reference proteome</keyword>
<dbReference type="CDD" id="cd07011">
    <property type="entry name" value="cupin_PMI_type_I_N"/>
    <property type="match status" value="1"/>
</dbReference>
<dbReference type="PANTHER" id="PTHR10309">
    <property type="entry name" value="MANNOSE-6-PHOSPHATE ISOMERASE"/>
    <property type="match status" value="1"/>
</dbReference>
<comment type="catalytic activity">
    <reaction evidence="1">
        <text>D-mannose 6-phosphate = D-fructose 6-phosphate</text>
        <dbReference type="Rhea" id="RHEA:12356"/>
        <dbReference type="ChEBI" id="CHEBI:58735"/>
        <dbReference type="ChEBI" id="CHEBI:61527"/>
        <dbReference type="EC" id="5.3.1.8"/>
    </reaction>
</comment>
<name>A0A5J5ISX4_9MICO</name>
<dbReference type="PROSITE" id="PS00965">
    <property type="entry name" value="PMI_I_1"/>
    <property type="match status" value="1"/>
</dbReference>
<dbReference type="GO" id="GO:0005975">
    <property type="term" value="P:carbohydrate metabolic process"/>
    <property type="evidence" value="ECO:0007669"/>
    <property type="project" value="InterPro"/>
</dbReference>
<feature type="binding site" evidence="8">
    <location>
        <position position="252"/>
    </location>
    <ligand>
        <name>Zn(2+)</name>
        <dbReference type="ChEBI" id="CHEBI:29105"/>
    </ligand>
</feature>
<dbReference type="Gene3D" id="2.60.120.10">
    <property type="entry name" value="Jelly Rolls"/>
    <property type="match status" value="2"/>
</dbReference>
<evidence type="ECO:0000256" key="1">
    <source>
        <dbReference type="ARBA" id="ARBA00000757"/>
    </source>
</evidence>
<keyword evidence="6 11" id="KW-0413">Isomerase</keyword>
<accession>A0A5J5ISX4</accession>
<comment type="similarity">
    <text evidence="2">Belongs to the mannose-6-phosphate isomerase type 1 family.</text>
</comment>
<dbReference type="PRINTS" id="PR00714">
    <property type="entry name" value="MAN6PISMRASE"/>
</dbReference>
<feature type="binding site" evidence="8">
    <location>
        <position position="84"/>
    </location>
    <ligand>
        <name>Zn(2+)</name>
        <dbReference type="ChEBI" id="CHEBI:29105"/>
    </ligand>
</feature>
<proteinExistence type="inferred from homology"/>
<feature type="active site" evidence="7">
    <location>
        <position position="271"/>
    </location>
</feature>
<dbReference type="Pfam" id="PF20511">
    <property type="entry name" value="PMI_typeI_cat"/>
    <property type="match status" value="1"/>
</dbReference>
<evidence type="ECO:0000313" key="11">
    <source>
        <dbReference type="EMBL" id="KAA9085099.1"/>
    </source>
</evidence>
<dbReference type="AlphaFoldDB" id="A0A5J5ISX4"/>
<feature type="region of interest" description="Disordered" evidence="9">
    <location>
        <begin position="30"/>
        <end position="56"/>
    </location>
</feature>
<dbReference type="RefSeq" id="WP_150419823.1">
    <property type="nucleotide sequence ID" value="NZ_VYRZ01000003.1"/>
</dbReference>
<gene>
    <name evidence="11" type="primary">manA</name>
    <name evidence="11" type="ORF">F6B42_11375</name>
</gene>
<dbReference type="GO" id="GO:0005829">
    <property type="term" value="C:cytosol"/>
    <property type="evidence" value="ECO:0007669"/>
    <property type="project" value="TreeGrafter"/>
</dbReference>
<dbReference type="EC" id="5.3.1.8" evidence="3"/>
<evidence type="ECO:0000256" key="8">
    <source>
        <dbReference type="PIRSR" id="PIRSR001480-2"/>
    </source>
</evidence>
<feature type="binding site" evidence="8">
    <location>
        <position position="121"/>
    </location>
    <ligand>
        <name>Zn(2+)</name>
        <dbReference type="ChEBI" id="CHEBI:29105"/>
    </ligand>
</feature>
<evidence type="ECO:0000256" key="9">
    <source>
        <dbReference type="SAM" id="MobiDB-lite"/>
    </source>
</evidence>
<evidence type="ECO:0000313" key="12">
    <source>
        <dbReference type="Proteomes" id="UP000327039"/>
    </source>
</evidence>
<dbReference type="InterPro" id="IPR001250">
    <property type="entry name" value="Man6P_Isoase-1"/>
</dbReference>
<dbReference type="PIRSF" id="PIRSF001480">
    <property type="entry name" value="Mannose-6-phosphate_isomerase"/>
    <property type="match status" value="1"/>
</dbReference>
<comment type="cofactor">
    <cofactor evidence="8">
        <name>Zn(2+)</name>
        <dbReference type="ChEBI" id="CHEBI:29105"/>
    </cofactor>
    <text evidence="8">Binds 1 zinc ion per subunit.</text>
</comment>
<dbReference type="Proteomes" id="UP000327039">
    <property type="component" value="Unassembled WGS sequence"/>
</dbReference>
<evidence type="ECO:0000256" key="5">
    <source>
        <dbReference type="ARBA" id="ARBA00022833"/>
    </source>
</evidence>
<keyword evidence="5 8" id="KW-0862">Zinc</keyword>